<feature type="region of interest" description="Disordered" evidence="1">
    <location>
        <begin position="51"/>
        <end position="96"/>
    </location>
</feature>
<feature type="region of interest" description="Disordered" evidence="1">
    <location>
        <begin position="111"/>
        <end position="131"/>
    </location>
</feature>
<dbReference type="Proteomes" id="UP001054837">
    <property type="component" value="Unassembled WGS sequence"/>
</dbReference>
<evidence type="ECO:0000313" key="2">
    <source>
        <dbReference type="EMBL" id="GIY77149.1"/>
    </source>
</evidence>
<keyword evidence="3" id="KW-1185">Reference proteome</keyword>
<protein>
    <submittedName>
        <fullName evidence="2">Uncharacterized protein</fullName>
    </submittedName>
</protein>
<organism evidence="2 3">
    <name type="scientific">Caerostris darwini</name>
    <dbReference type="NCBI Taxonomy" id="1538125"/>
    <lineage>
        <taxon>Eukaryota</taxon>
        <taxon>Metazoa</taxon>
        <taxon>Ecdysozoa</taxon>
        <taxon>Arthropoda</taxon>
        <taxon>Chelicerata</taxon>
        <taxon>Arachnida</taxon>
        <taxon>Araneae</taxon>
        <taxon>Araneomorphae</taxon>
        <taxon>Entelegynae</taxon>
        <taxon>Araneoidea</taxon>
        <taxon>Araneidae</taxon>
        <taxon>Caerostris</taxon>
    </lineage>
</organism>
<feature type="compositionally biased region" description="Basic and acidic residues" evidence="1">
    <location>
        <begin position="80"/>
        <end position="89"/>
    </location>
</feature>
<proteinExistence type="predicted"/>
<dbReference type="EMBL" id="BPLQ01014081">
    <property type="protein sequence ID" value="GIY77149.1"/>
    <property type="molecule type" value="Genomic_DNA"/>
</dbReference>
<name>A0AAV4W5J8_9ARAC</name>
<comment type="caution">
    <text evidence="2">The sequence shown here is derived from an EMBL/GenBank/DDBJ whole genome shotgun (WGS) entry which is preliminary data.</text>
</comment>
<sequence>MQRSSAPNDFIWKSQKTHSGDFWETRQLGHRNVSSFHLKRRISLIAPSRVLGPVSNQKTPPKLQRSSAPNDFIPKSQKTNSRDFRETRQSGHRNASRFHFERRISLIAPPHVLGPVSNQKTPPKLQRSSAPNDFIEIPEDKFRDFRETRQSGHRNASRFHFERRISLIAPPHVLGCVSCER</sequence>
<dbReference type="AlphaFoldDB" id="A0AAV4W5J8"/>
<reference evidence="2 3" key="1">
    <citation type="submission" date="2021-06" db="EMBL/GenBank/DDBJ databases">
        <title>Caerostris darwini draft genome.</title>
        <authorList>
            <person name="Kono N."/>
            <person name="Arakawa K."/>
        </authorList>
    </citation>
    <scope>NUCLEOTIDE SEQUENCE [LARGE SCALE GENOMIC DNA]</scope>
</reference>
<accession>A0AAV4W5J8</accession>
<evidence type="ECO:0000313" key="3">
    <source>
        <dbReference type="Proteomes" id="UP001054837"/>
    </source>
</evidence>
<feature type="compositionally biased region" description="Polar residues" evidence="1">
    <location>
        <begin position="116"/>
        <end position="131"/>
    </location>
</feature>
<evidence type="ECO:0000256" key="1">
    <source>
        <dbReference type="SAM" id="MobiDB-lite"/>
    </source>
</evidence>
<gene>
    <name evidence="2" type="ORF">CDAR_300161</name>
</gene>
<feature type="compositionally biased region" description="Polar residues" evidence="1">
    <location>
        <begin position="54"/>
        <end position="69"/>
    </location>
</feature>